<accession>A0A330L7U4</accession>
<dbReference type="Proteomes" id="UP000248168">
    <property type="component" value="Unassembled WGS sequence"/>
</dbReference>
<sequence length="482" mass="53195">MAHAPSPCSSLAPDLAVRRCADIRAQLETAGLFASAAAPQATNSWRISPCPLFLSPEQTAFFTKLGPQLLAFYRAHNRLYLESVKGSQPKWVAQYLDQGKPDALIAYSRMKRFRDDLPAVIRPDVIPTQDGMVITELDSVPGGIGLTACLSAIYSGLDDIPLPLVGGRDGMVRGFATMLKAIQRERTGCIAIVASEEAKEYRPEMTWLAARLREQGVPAYCVEPRDVRFTEAGLRLGLETGEEPIAVLYRFYELFDLLNIPKAELIQYAAKKEFVAVTPPYKPALEEKSAFALLHHPVLRPFWEKELGEATLLDLTTIMPRTWLLDPAPIPPSATIPGLRMGDRAVTNWRDLAAATQKERHYVVKPSGFSELAWGSRGVSVGHDLPQAEWAAAIDQALASFSATPYILQEFHKGRIYELDYWDPAANQLVRMNGRARLSPYYFVADGKVELAGILATVCSAEKKIIHGMKDAIMVPCALSQS</sequence>
<protein>
    <recommendedName>
        <fullName evidence="3">ATP-grasp domain-containing protein</fullName>
    </recommendedName>
</protein>
<evidence type="ECO:0000313" key="2">
    <source>
        <dbReference type="Proteomes" id="UP000248168"/>
    </source>
</evidence>
<dbReference type="EMBL" id="OUNR01000017">
    <property type="protein sequence ID" value="SPP65933.1"/>
    <property type="molecule type" value="Genomic_DNA"/>
</dbReference>
<evidence type="ECO:0008006" key="3">
    <source>
        <dbReference type="Google" id="ProtNLM"/>
    </source>
</evidence>
<name>A0A330L7U4_9BACT</name>
<dbReference type="AlphaFoldDB" id="A0A330L7U4"/>
<evidence type="ECO:0000313" key="1">
    <source>
        <dbReference type="EMBL" id="SPP65933.1"/>
    </source>
</evidence>
<proteinExistence type="predicted"/>
<dbReference type="InParanoid" id="A0A330L7U4"/>
<gene>
    <name evidence="1" type="ORF">NITLEN_40406</name>
</gene>
<dbReference type="RefSeq" id="WP_219999451.1">
    <property type="nucleotide sequence ID" value="NZ_OUNR01000017.1"/>
</dbReference>
<organism evidence="1 2">
    <name type="scientific">Nitrospira lenta</name>
    <dbReference type="NCBI Taxonomy" id="1436998"/>
    <lineage>
        <taxon>Bacteria</taxon>
        <taxon>Pseudomonadati</taxon>
        <taxon>Nitrospirota</taxon>
        <taxon>Nitrospiria</taxon>
        <taxon>Nitrospirales</taxon>
        <taxon>Nitrospiraceae</taxon>
        <taxon>Nitrospira</taxon>
    </lineage>
</organism>
<reference evidence="2" key="1">
    <citation type="submission" date="2018-04" db="EMBL/GenBank/DDBJ databases">
        <authorList>
            <person name="Lucker S."/>
            <person name="Sakoula D."/>
        </authorList>
    </citation>
    <scope>NUCLEOTIDE SEQUENCE [LARGE SCALE GENOMIC DNA]</scope>
</reference>
<keyword evidence="2" id="KW-1185">Reference proteome</keyword>